<feature type="modified residue" description="4-aspartylphosphate" evidence="4">
    <location>
        <position position="53"/>
    </location>
</feature>
<dbReference type="CDD" id="cd00082">
    <property type="entry name" value="HisKA"/>
    <property type="match status" value="1"/>
</dbReference>
<dbReference type="SMART" id="SM00448">
    <property type="entry name" value="REC"/>
    <property type="match status" value="1"/>
</dbReference>
<gene>
    <name evidence="7" type="ORF">FH603_3692</name>
</gene>
<dbReference type="SUPFAM" id="SSF52172">
    <property type="entry name" value="CheY-like"/>
    <property type="match status" value="1"/>
</dbReference>
<evidence type="ECO:0000313" key="7">
    <source>
        <dbReference type="EMBL" id="MBC3793175.1"/>
    </source>
</evidence>
<dbReference type="Pfam" id="PF00072">
    <property type="entry name" value="Response_reg"/>
    <property type="match status" value="1"/>
</dbReference>
<dbReference type="RefSeq" id="WP_186738961.1">
    <property type="nucleotide sequence ID" value="NZ_VFIA01000023.1"/>
</dbReference>
<dbReference type="Gene3D" id="3.40.50.2300">
    <property type="match status" value="1"/>
</dbReference>
<comment type="catalytic activity">
    <reaction evidence="1">
        <text>ATP + protein L-histidine = ADP + protein N-phospho-L-histidine.</text>
        <dbReference type="EC" id="2.7.13.3"/>
    </reaction>
</comment>
<dbReference type="InterPro" id="IPR003594">
    <property type="entry name" value="HATPase_dom"/>
</dbReference>
<dbReference type="PROSITE" id="PS50110">
    <property type="entry name" value="RESPONSE_REGULATORY"/>
    <property type="match status" value="1"/>
</dbReference>
<proteinExistence type="predicted"/>
<dbReference type="PANTHER" id="PTHR43547:SF2">
    <property type="entry name" value="HYBRID SIGNAL TRANSDUCTION HISTIDINE KINASE C"/>
    <property type="match status" value="1"/>
</dbReference>
<dbReference type="SMART" id="SM00388">
    <property type="entry name" value="HisKA"/>
    <property type="match status" value="1"/>
</dbReference>
<organism evidence="7 8">
    <name type="scientific">Spirosoma utsteinense</name>
    <dbReference type="NCBI Taxonomy" id="2585773"/>
    <lineage>
        <taxon>Bacteria</taxon>
        <taxon>Pseudomonadati</taxon>
        <taxon>Bacteroidota</taxon>
        <taxon>Cytophagia</taxon>
        <taxon>Cytophagales</taxon>
        <taxon>Cytophagaceae</taxon>
        <taxon>Spirosoma</taxon>
    </lineage>
</organism>
<dbReference type="EC" id="2.7.13.3" evidence="2"/>
<feature type="domain" description="Response regulatory" evidence="6">
    <location>
        <begin position="4"/>
        <end position="120"/>
    </location>
</feature>
<evidence type="ECO:0000256" key="3">
    <source>
        <dbReference type="ARBA" id="ARBA00022553"/>
    </source>
</evidence>
<dbReference type="Gene3D" id="3.30.565.10">
    <property type="entry name" value="Histidine kinase-like ATPase, C-terminal domain"/>
    <property type="match status" value="1"/>
</dbReference>
<evidence type="ECO:0000256" key="1">
    <source>
        <dbReference type="ARBA" id="ARBA00000085"/>
    </source>
</evidence>
<dbReference type="CDD" id="cd17574">
    <property type="entry name" value="REC_OmpR"/>
    <property type="match status" value="1"/>
</dbReference>
<dbReference type="InterPro" id="IPR005467">
    <property type="entry name" value="His_kinase_dom"/>
</dbReference>
<evidence type="ECO:0000256" key="2">
    <source>
        <dbReference type="ARBA" id="ARBA00012438"/>
    </source>
</evidence>
<dbReference type="InterPro" id="IPR001789">
    <property type="entry name" value="Sig_transdc_resp-reg_receiver"/>
</dbReference>
<sequence length="366" mass="41286">MATKILVIEDEAQIRENIEEILLLHGFQVETASNGADGISQALLHKPNLILCDIMMPVTDGYKVLEVIRANRSLVTVPFIFLTAKTDPADMRRGMVGGADDYLTKPFTLENLMKAIDSRLQREVSRKTDIQAQLNEHRRTLAAVSVHEYNTSLTGIIGFTSLLIDQHQDIDSDDLVSMLTMIKVCGLRLKRSLDNIRLMDILQYLDTSNDHYSHYTTGQTAISGTLVRHWAEAVEYRMDRKSTYLIELEAANLAMSEENLRVCLEELFDNAFKFSNSVQPIRLTGEKVESSYRISLTNSGNPMKPEDIARISPFTQFNRSKFEQQGFGLGLAIVKKLVELNRGRTEIESNESGLTQVTIWLPQASE</sequence>
<comment type="caution">
    <text evidence="7">The sequence shown here is derived from an EMBL/GenBank/DDBJ whole genome shotgun (WGS) entry which is preliminary data.</text>
</comment>
<dbReference type="PROSITE" id="PS50109">
    <property type="entry name" value="HIS_KIN"/>
    <property type="match status" value="1"/>
</dbReference>
<dbReference type="PANTHER" id="PTHR43547">
    <property type="entry name" value="TWO-COMPONENT HISTIDINE KINASE"/>
    <property type="match status" value="1"/>
</dbReference>
<dbReference type="SUPFAM" id="SSF47384">
    <property type="entry name" value="Homodimeric domain of signal transducing histidine kinase"/>
    <property type="match status" value="1"/>
</dbReference>
<dbReference type="SUPFAM" id="SSF55874">
    <property type="entry name" value="ATPase domain of HSP90 chaperone/DNA topoisomerase II/histidine kinase"/>
    <property type="match status" value="1"/>
</dbReference>
<accession>A0ABR6W9C1</accession>
<dbReference type="Gene3D" id="1.10.287.130">
    <property type="match status" value="1"/>
</dbReference>
<evidence type="ECO:0000256" key="4">
    <source>
        <dbReference type="PROSITE-ProRule" id="PRU00169"/>
    </source>
</evidence>
<dbReference type="EMBL" id="VFIA01000023">
    <property type="protein sequence ID" value="MBC3793175.1"/>
    <property type="molecule type" value="Genomic_DNA"/>
</dbReference>
<name>A0ABR6W9C1_9BACT</name>
<dbReference type="SMART" id="SM00387">
    <property type="entry name" value="HATPase_c"/>
    <property type="match status" value="1"/>
</dbReference>
<evidence type="ECO:0000313" key="8">
    <source>
        <dbReference type="Proteomes" id="UP000700732"/>
    </source>
</evidence>
<feature type="domain" description="Histidine kinase" evidence="5">
    <location>
        <begin position="144"/>
        <end position="365"/>
    </location>
</feature>
<keyword evidence="8" id="KW-1185">Reference proteome</keyword>
<evidence type="ECO:0000259" key="5">
    <source>
        <dbReference type="PROSITE" id="PS50109"/>
    </source>
</evidence>
<protein>
    <recommendedName>
        <fullName evidence="2">histidine kinase</fullName>
        <ecNumber evidence="2">2.7.13.3</ecNumber>
    </recommendedName>
</protein>
<dbReference type="Pfam" id="PF02518">
    <property type="entry name" value="HATPase_c"/>
    <property type="match status" value="1"/>
</dbReference>
<reference evidence="7 8" key="1">
    <citation type="submission" date="2019-06" db="EMBL/GenBank/DDBJ databases">
        <title>Spirosoma utsteinense sp. nov. isolated from Antarctic ice-free soils.</title>
        <authorList>
            <person name="Tahon G."/>
        </authorList>
    </citation>
    <scope>NUCLEOTIDE SEQUENCE [LARGE SCALE GENOMIC DNA]</scope>
    <source>
        <strain evidence="7 8">LMG 31447</strain>
    </source>
</reference>
<dbReference type="InterPro" id="IPR036097">
    <property type="entry name" value="HisK_dim/P_sf"/>
</dbReference>
<dbReference type="InterPro" id="IPR011006">
    <property type="entry name" value="CheY-like_superfamily"/>
</dbReference>
<dbReference type="InterPro" id="IPR003661">
    <property type="entry name" value="HisK_dim/P_dom"/>
</dbReference>
<dbReference type="Proteomes" id="UP000700732">
    <property type="component" value="Unassembled WGS sequence"/>
</dbReference>
<keyword evidence="3 4" id="KW-0597">Phosphoprotein</keyword>
<evidence type="ECO:0000259" key="6">
    <source>
        <dbReference type="PROSITE" id="PS50110"/>
    </source>
</evidence>
<dbReference type="InterPro" id="IPR036890">
    <property type="entry name" value="HATPase_C_sf"/>
</dbReference>